<evidence type="ECO:0008006" key="4">
    <source>
        <dbReference type="Google" id="ProtNLM"/>
    </source>
</evidence>
<feature type="transmembrane region" description="Helical" evidence="1">
    <location>
        <begin position="254"/>
        <end position="287"/>
    </location>
</feature>
<protein>
    <recommendedName>
        <fullName evidence="4">DUF2029 domain-containing protein</fullName>
    </recommendedName>
</protein>
<feature type="transmembrane region" description="Helical" evidence="1">
    <location>
        <begin position="214"/>
        <end position="234"/>
    </location>
</feature>
<evidence type="ECO:0000313" key="2">
    <source>
        <dbReference type="EMBL" id="PZO73762.1"/>
    </source>
</evidence>
<feature type="transmembrane region" description="Helical" evidence="1">
    <location>
        <begin position="98"/>
        <end position="120"/>
    </location>
</feature>
<proteinExistence type="predicted"/>
<feature type="transmembrane region" description="Helical" evidence="1">
    <location>
        <begin position="294"/>
        <end position="314"/>
    </location>
</feature>
<comment type="caution">
    <text evidence="2">The sequence shown here is derived from an EMBL/GenBank/DDBJ whole genome shotgun (WGS) entry which is preliminary data.</text>
</comment>
<name>A0A2W4Z000_9SPHN</name>
<keyword evidence="1" id="KW-1133">Transmembrane helix</keyword>
<evidence type="ECO:0000313" key="3">
    <source>
        <dbReference type="Proteomes" id="UP000249555"/>
    </source>
</evidence>
<keyword evidence="1" id="KW-0472">Membrane</keyword>
<feature type="transmembrane region" description="Helical" evidence="1">
    <location>
        <begin position="320"/>
        <end position="339"/>
    </location>
</feature>
<evidence type="ECO:0000256" key="1">
    <source>
        <dbReference type="SAM" id="Phobius"/>
    </source>
</evidence>
<keyword evidence="1" id="KW-0812">Transmembrane</keyword>
<dbReference type="EMBL" id="QFMX01000007">
    <property type="protein sequence ID" value="PZO73762.1"/>
    <property type="molecule type" value="Genomic_DNA"/>
</dbReference>
<organism evidence="2 3">
    <name type="scientific">Sphingomonas taxi</name>
    <dbReference type="NCBI Taxonomy" id="1549858"/>
    <lineage>
        <taxon>Bacteria</taxon>
        <taxon>Pseudomonadati</taxon>
        <taxon>Pseudomonadota</taxon>
        <taxon>Alphaproteobacteria</taxon>
        <taxon>Sphingomonadales</taxon>
        <taxon>Sphingomonadaceae</taxon>
        <taxon>Sphingomonas</taxon>
    </lineage>
</organism>
<dbReference type="Proteomes" id="UP000249555">
    <property type="component" value="Unassembled WGS sequence"/>
</dbReference>
<feature type="transmembrane region" description="Helical" evidence="1">
    <location>
        <begin position="132"/>
        <end position="150"/>
    </location>
</feature>
<sequence length="359" mass="38021">MRRPLTPVWLAAPSRFANISQPAARAVVALLALLVTATLAALSTAPAHTDTALYAMIVDGVRHGGNYYAVAADALRAGGYPLAPFTAFRLPTLAVIEAALPSMVVIAMLYLLTAAVAVACYGRMQPVLKTRAAQTVVALLLFASLVPLLQPSLAPLPDLWAGLAITLSLAIRRRGHYVDAIAFGVVAAVLRETAALYLIVMLSFALAERQRREALGWAAALIVVALVLAIHAYAVAQVVKPLDDMVFDWAGLLGFGAFVSATVSATALAWLPLGLAAPIVGLALFGWATWRDPLALRALATIVLTALLITVFGTEETPHWALLVTPLLLTGLVFVPDGLRDLVHAALDSRRITVTRIIR</sequence>
<feature type="transmembrane region" description="Helical" evidence="1">
    <location>
        <begin position="181"/>
        <end position="207"/>
    </location>
</feature>
<gene>
    <name evidence="2" type="ORF">DI640_08655</name>
</gene>
<accession>A0A2W4Z000</accession>
<reference evidence="2 3" key="1">
    <citation type="submission" date="2017-08" db="EMBL/GenBank/DDBJ databases">
        <title>Infants hospitalized years apart are colonized by the same room-sourced microbial strains.</title>
        <authorList>
            <person name="Brooks B."/>
            <person name="Olm M.R."/>
            <person name="Firek B.A."/>
            <person name="Baker R."/>
            <person name="Thomas B.C."/>
            <person name="Morowitz M.J."/>
            <person name="Banfield J.F."/>
        </authorList>
    </citation>
    <scope>NUCLEOTIDE SEQUENCE [LARGE SCALE GENOMIC DNA]</scope>
    <source>
        <strain evidence="2">S2_018_000_R3_119</strain>
    </source>
</reference>
<dbReference type="AlphaFoldDB" id="A0A2W4Z000"/>